<name>A0A9P5LBH8_9HYPO</name>
<organism evidence="2 3">
    <name type="scientific">Cylindrodendrum hubeiense</name>
    <dbReference type="NCBI Taxonomy" id="595255"/>
    <lineage>
        <taxon>Eukaryota</taxon>
        <taxon>Fungi</taxon>
        <taxon>Dikarya</taxon>
        <taxon>Ascomycota</taxon>
        <taxon>Pezizomycotina</taxon>
        <taxon>Sordariomycetes</taxon>
        <taxon>Hypocreomycetidae</taxon>
        <taxon>Hypocreales</taxon>
        <taxon>Nectriaceae</taxon>
        <taxon>Cylindrodendrum</taxon>
    </lineage>
</organism>
<evidence type="ECO:0008006" key="4">
    <source>
        <dbReference type="Google" id="ProtNLM"/>
    </source>
</evidence>
<dbReference type="Proteomes" id="UP000722485">
    <property type="component" value="Unassembled WGS sequence"/>
</dbReference>
<reference evidence="2" key="1">
    <citation type="submission" date="2020-03" db="EMBL/GenBank/DDBJ databases">
        <title>Draft Genome Sequence of Cylindrodendrum hubeiense.</title>
        <authorList>
            <person name="Buettner E."/>
            <person name="Kellner H."/>
        </authorList>
    </citation>
    <scope>NUCLEOTIDE SEQUENCE</scope>
    <source>
        <strain evidence="2">IHI 201604</strain>
    </source>
</reference>
<comment type="caution">
    <text evidence="2">The sequence shown here is derived from an EMBL/GenBank/DDBJ whole genome shotgun (WGS) entry which is preliminary data.</text>
</comment>
<dbReference type="AlphaFoldDB" id="A0A9P5LBH8"/>
<keyword evidence="3" id="KW-1185">Reference proteome</keyword>
<evidence type="ECO:0000313" key="3">
    <source>
        <dbReference type="Proteomes" id="UP000722485"/>
    </source>
</evidence>
<feature type="region of interest" description="Disordered" evidence="1">
    <location>
        <begin position="712"/>
        <end position="747"/>
    </location>
</feature>
<feature type="compositionally biased region" description="Basic and acidic residues" evidence="1">
    <location>
        <begin position="283"/>
        <end position="301"/>
    </location>
</feature>
<sequence>MAKKKSEQAPGDEGKVAQGVSPSTSAPVIPQVSGASAGESKKNPKSPRVVPPISSHPTLIICRNKHWRYISAFQGPWHHMPIEILETISNINYNTLRPRPIDPAVLFDLVKIRRLVDEATNLAVRAASDIASPILTNVNGGLPAFGNGGHGAKLSRERKFRMREQASQKLGRAYRLDEIACSVATMQGASPLEYVSELVLHRNPHDSDAMYANFFFEKIPSRQLAAFTSLQPLTEIISERPTEGEALRTRAMVKSFKNDCEGAAQDLTLALSVYRSHQQPHIPTEEELRLRESHRSGRRPQDVILAEKDQPSSLEGQLLFQRATAYLTLAYQHVIAGVPSPQGLHGHVETVNSDEYMASESGRGSPDWDKELPRKQVESRKLVKTYAKRAVRDYISFISQFEYAPNLPVKVAKDFGYRINHAARGIRNPRSSEPGSLKEPHAYYPLSDLFAAVPPSNLPAYPSQDLPESGTLSPPLDKTCEYITYHPLLTDALHSLLLCHCLIQTSAKELLRHANMVARLVRLADGYPIFQASRSTARSDWIDVIRRAENWLQLSASWETLCLPAPLPMFDVYHPQQPGPSPSQAASAAAAMLNGESVQDATQQRRQERTKERIREHAILDALDDERVYDEESFRAAVEAREKHAEEDGALFGTDFSNPIDMQTWLSAANAAVDITTNPANQRSSTADPKEYPILTERAAAIAHWVREAPVVTGTTKRKKRTKKPGKEEGLDAMGKLGLETMERGKS</sequence>
<proteinExistence type="predicted"/>
<feature type="compositionally biased region" description="Basic and acidic residues" evidence="1">
    <location>
        <begin position="1"/>
        <end position="15"/>
    </location>
</feature>
<dbReference type="OrthoDB" id="420046at2759"/>
<feature type="region of interest" description="Disordered" evidence="1">
    <location>
        <begin position="1"/>
        <end position="51"/>
    </location>
</feature>
<accession>A0A9P5LBH8</accession>
<protein>
    <recommendedName>
        <fullName evidence="4">Histidine kinase group protein</fullName>
    </recommendedName>
</protein>
<gene>
    <name evidence="2" type="ORF">G7Z17_g11262</name>
</gene>
<evidence type="ECO:0000313" key="2">
    <source>
        <dbReference type="EMBL" id="KAF7542813.1"/>
    </source>
</evidence>
<evidence type="ECO:0000256" key="1">
    <source>
        <dbReference type="SAM" id="MobiDB-lite"/>
    </source>
</evidence>
<feature type="region of interest" description="Disordered" evidence="1">
    <location>
        <begin position="278"/>
        <end position="301"/>
    </location>
</feature>
<dbReference type="EMBL" id="JAANBB010000412">
    <property type="protein sequence ID" value="KAF7542813.1"/>
    <property type="molecule type" value="Genomic_DNA"/>
</dbReference>